<protein>
    <submittedName>
        <fullName evidence="1">Uncharacterized protein</fullName>
    </submittedName>
</protein>
<evidence type="ECO:0000313" key="2">
    <source>
        <dbReference type="Proteomes" id="UP000272412"/>
    </source>
</evidence>
<dbReference type="EMBL" id="RPFL01000007">
    <property type="protein sequence ID" value="RPD89389.1"/>
    <property type="molecule type" value="Genomic_DNA"/>
</dbReference>
<name>A0A3N4NDA2_9NEIS</name>
<organism evidence="1 2">
    <name type="scientific">Neisseria weixii</name>
    <dbReference type="NCBI Taxonomy" id="1853276"/>
    <lineage>
        <taxon>Bacteria</taxon>
        <taxon>Pseudomonadati</taxon>
        <taxon>Pseudomonadota</taxon>
        <taxon>Betaproteobacteria</taxon>
        <taxon>Neisseriales</taxon>
        <taxon>Neisseriaceae</taxon>
        <taxon>Neisseria</taxon>
    </lineage>
</organism>
<sequence length="71" mass="8003">MSNANTAHSKQMRRVTAAAYQKTITAANRLEIRNKDTAKIQAVKDKLAQIEGKDNCDKLLLVLDSYLKKQK</sequence>
<accession>A0A3N4NDA2</accession>
<dbReference type="OrthoDB" id="8613914at2"/>
<dbReference type="RefSeq" id="WP_123804584.1">
    <property type="nucleotide sequence ID" value="NZ_RPFL01000007.1"/>
</dbReference>
<dbReference type="Proteomes" id="UP000272412">
    <property type="component" value="Unassembled WGS sequence"/>
</dbReference>
<dbReference type="AlphaFoldDB" id="A0A3N4NDA2"/>
<keyword evidence="2" id="KW-1185">Reference proteome</keyword>
<comment type="caution">
    <text evidence="1">The sequence shown here is derived from an EMBL/GenBank/DDBJ whole genome shotgun (WGS) entry which is preliminary data.</text>
</comment>
<reference evidence="1 2" key="1">
    <citation type="submission" date="2018-11" db="EMBL/GenBank/DDBJ databases">
        <title>Neisseria weixii sp. nov. isolated from the rectal contents of plateau pika (Ochotona cruzoniae).</title>
        <authorList>
            <person name="Zhang G."/>
        </authorList>
    </citation>
    <scope>NUCLEOTIDE SEQUENCE [LARGE SCALE GENOMIC DNA]</scope>
    <source>
        <strain evidence="1 2">10009</strain>
    </source>
</reference>
<gene>
    <name evidence="1" type="ORF">EGK74_03995</name>
</gene>
<proteinExistence type="predicted"/>
<evidence type="ECO:0000313" key="1">
    <source>
        <dbReference type="EMBL" id="RPD89389.1"/>
    </source>
</evidence>